<sequence length="56" mass="6003">MPQAGENGIDPAATVVTPTAEAAELQTRINALREELVALNERMKAIFAAPQRSPSR</sequence>
<dbReference type="EMBL" id="JARAKF010000001">
    <property type="protein sequence ID" value="MDU8993476.1"/>
    <property type="molecule type" value="Genomic_DNA"/>
</dbReference>
<reference evidence="2 3" key="1">
    <citation type="submission" date="2023-02" db="EMBL/GenBank/DDBJ databases">
        <authorList>
            <person name="Maleckis M."/>
        </authorList>
    </citation>
    <scope>NUCLEOTIDE SEQUENCE [LARGE SCALE GENOMIC DNA]</scope>
    <source>
        <strain evidence="2 3">P8-A2</strain>
    </source>
</reference>
<gene>
    <name evidence="2" type="ORF">PU648_14220</name>
</gene>
<dbReference type="Proteomes" id="UP001257627">
    <property type="component" value="Unassembled WGS sequence"/>
</dbReference>
<organism evidence="2 3">
    <name type="scientific">Streptomyces mirabilis</name>
    <dbReference type="NCBI Taxonomy" id="68239"/>
    <lineage>
        <taxon>Bacteria</taxon>
        <taxon>Bacillati</taxon>
        <taxon>Actinomycetota</taxon>
        <taxon>Actinomycetes</taxon>
        <taxon>Kitasatosporales</taxon>
        <taxon>Streptomycetaceae</taxon>
        <taxon>Streptomyces</taxon>
    </lineage>
</organism>
<accession>A0ABU3UHT1</accession>
<keyword evidence="3" id="KW-1185">Reference proteome</keyword>
<evidence type="ECO:0008006" key="4">
    <source>
        <dbReference type="Google" id="ProtNLM"/>
    </source>
</evidence>
<evidence type="ECO:0000313" key="2">
    <source>
        <dbReference type="EMBL" id="MDU8993476.1"/>
    </source>
</evidence>
<evidence type="ECO:0000313" key="3">
    <source>
        <dbReference type="Proteomes" id="UP001257627"/>
    </source>
</evidence>
<feature type="coiled-coil region" evidence="1">
    <location>
        <begin position="22"/>
        <end position="49"/>
    </location>
</feature>
<proteinExistence type="predicted"/>
<comment type="caution">
    <text evidence="2">The sequence shown here is derived from an EMBL/GenBank/DDBJ whole genome shotgun (WGS) entry which is preliminary data.</text>
</comment>
<dbReference type="RefSeq" id="WP_164406012.1">
    <property type="nucleotide sequence ID" value="NZ_CP107955.1"/>
</dbReference>
<protein>
    <recommendedName>
        <fullName evidence="4">Transposase</fullName>
    </recommendedName>
</protein>
<name>A0ABU3UHT1_9ACTN</name>
<evidence type="ECO:0000256" key="1">
    <source>
        <dbReference type="SAM" id="Coils"/>
    </source>
</evidence>
<keyword evidence="1" id="KW-0175">Coiled coil</keyword>